<dbReference type="Ensembl" id="ENSCPRT00005008164.1">
    <property type="protein sequence ID" value="ENSCPRP00005006971.1"/>
    <property type="gene ID" value="ENSCPRG00005004946.1"/>
</dbReference>
<protein>
    <recommendedName>
        <fullName evidence="1">SCAN box domain-containing protein</fullName>
    </recommendedName>
</protein>
<dbReference type="PANTHER" id="PTHR46888:SF1">
    <property type="entry name" value="RIBONUCLEASE H"/>
    <property type="match status" value="1"/>
</dbReference>
<dbReference type="PANTHER" id="PTHR46888">
    <property type="entry name" value="ZINC KNUCKLE DOMAINCONTAINING PROTEIN-RELATED"/>
    <property type="match status" value="1"/>
</dbReference>
<sequence>CRRGALPVLQRHGAAVMPKMSGEDDPEAFLETFERAALATGLERAKWAGHLGMLLVGQAQAAYRTMSRGDMLDFNKVKAEILRQLDIMPERHRQIFRGEKLDEARAPRALWQHLADELNKWLRPKSASKEEICDQILLEQFAMDLDEENQQWV</sequence>
<dbReference type="Pfam" id="PF02023">
    <property type="entry name" value="SCAN"/>
    <property type="match status" value="1"/>
</dbReference>
<dbReference type="GeneTree" id="ENSGT00960000189285"/>
<dbReference type="PROSITE" id="PS50804">
    <property type="entry name" value="SCAN_BOX"/>
    <property type="match status" value="1"/>
</dbReference>
<proteinExistence type="predicted"/>
<evidence type="ECO:0000313" key="2">
    <source>
        <dbReference type="Ensembl" id="ENSCPRP00005006971.1"/>
    </source>
</evidence>
<reference evidence="2" key="1">
    <citation type="submission" date="2025-08" db="UniProtKB">
        <authorList>
            <consortium name="Ensembl"/>
        </authorList>
    </citation>
    <scope>IDENTIFICATION</scope>
</reference>
<dbReference type="InterPro" id="IPR003309">
    <property type="entry name" value="SCAN_dom"/>
</dbReference>
<keyword evidence="3" id="KW-1185">Reference proteome</keyword>
<dbReference type="Proteomes" id="UP000594220">
    <property type="component" value="Unplaced"/>
</dbReference>
<evidence type="ECO:0000259" key="1">
    <source>
        <dbReference type="PROSITE" id="PS50804"/>
    </source>
</evidence>
<dbReference type="Gene3D" id="1.10.4020.10">
    <property type="entry name" value="DNA breaking-rejoining enzymes"/>
    <property type="match status" value="1"/>
</dbReference>
<dbReference type="InterPro" id="IPR038269">
    <property type="entry name" value="SCAN_sf"/>
</dbReference>
<organism evidence="2 3">
    <name type="scientific">Crocodylus porosus</name>
    <name type="common">Saltwater crocodile</name>
    <name type="synonym">Estuarine crocodile</name>
    <dbReference type="NCBI Taxonomy" id="8502"/>
    <lineage>
        <taxon>Eukaryota</taxon>
        <taxon>Metazoa</taxon>
        <taxon>Chordata</taxon>
        <taxon>Craniata</taxon>
        <taxon>Vertebrata</taxon>
        <taxon>Euteleostomi</taxon>
        <taxon>Archelosauria</taxon>
        <taxon>Archosauria</taxon>
        <taxon>Crocodylia</taxon>
        <taxon>Longirostres</taxon>
        <taxon>Crocodylidae</taxon>
        <taxon>Crocodylus</taxon>
    </lineage>
</organism>
<dbReference type="OMA" id="LERAKWA"/>
<feature type="domain" description="SCAN box" evidence="1">
    <location>
        <begin position="93"/>
        <end position="153"/>
    </location>
</feature>
<evidence type="ECO:0000313" key="3">
    <source>
        <dbReference type="Proteomes" id="UP000594220"/>
    </source>
</evidence>
<dbReference type="SUPFAM" id="SSF47353">
    <property type="entry name" value="Retrovirus capsid dimerization domain-like"/>
    <property type="match status" value="1"/>
</dbReference>
<reference evidence="2" key="2">
    <citation type="submission" date="2025-09" db="UniProtKB">
        <authorList>
            <consortium name="Ensembl"/>
        </authorList>
    </citation>
    <scope>IDENTIFICATION</scope>
</reference>
<name>A0A7M4EAT5_CROPO</name>
<dbReference type="AlphaFoldDB" id="A0A7M4EAT5"/>
<accession>A0A7M4EAT5</accession>